<organism evidence="10 11">
    <name type="scientific">Sinomicrobium oceani</name>
    <dbReference type="NCBI Taxonomy" id="1150368"/>
    <lineage>
        <taxon>Bacteria</taxon>
        <taxon>Pseudomonadati</taxon>
        <taxon>Bacteroidota</taxon>
        <taxon>Flavobacteriia</taxon>
        <taxon>Flavobacteriales</taxon>
        <taxon>Flavobacteriaceae</taxon>
        <taxon>Sinomicrobium</taxon>
    </lineage>
</organism>
<feature type="transmembrane region" description="Helical" evidence="8">
    <location>
        <begin position="16"/>
        <end position="37"/>
    </location>
</feature>
<proteinExistence type="predicted"/>
<dbReference type="GO" id="GO:0000155">
    <property type="term" value="F:phosphorelay sensor kinase activity"/>
    <property type="evidence" value="ECO:0007669"/>
    <property type="project" value="InterPro"/>
</dbReference>
<accession>A0A1K1QH57</accession>
<evidence type="ECO:0000256" key="5">
    <source>
        <dbReference type="ARBA" id="ARBA00022692"/>
    </source>
</evidence>
<dbReference type="SUPFAM" id="SSF55874">
    <property type="entry name" value="ATPase domain of HSP90 chaperone/DNA topoisomerase II/histidine kinase"/>
    <property type="match status" value="1"/>
</dbReference>
<name>A0A1K1QH57_9FLAO</name>
<dbReference type="CDD" id="cd00075">
    <property type="entry name" value="HATPase"/>
    <property type="match status" value="1"/>
</dbReference>
<evidence type="ECO:0000256" key="2">
    <source>
        <dbReference type="ARBA" id="ARBA00012438"/>
    </source>
</evidence>
<dbReference type="Pfam" id="PF02518">
    <property type="entry name" value="HATPase_c"/>
    <property type="match status" value="1"/>
</dbReference>
<evidence type="ECO:0000256" key="8">
    <source>
        <dbReference type="SAM" id="Phobius"/>
    </source>
</evidence>
<dbReference type="Pfam" id="PF00512">
    <property type="entry name" value="HisKA"/>
    <property type="match status" value="1"/>
</dbReference>
<dbReference type="EC" id="2.7.13.3" evidence="2"/>
<feature type="domain" description="Histidine kinase" evidence="9">
    <location>
        <begin position="219"/>
        <end position="421"/>
    </location>
</feature>
<evidence type="ECO:0000256" key="3">
    <source>
        <dbReference type="ARBA" id="ARBA00022553"/>
    </source>
</evidence>
<dbReference type="Gene3D" id="1.10.287.130">
    <property type="match status" value="1"/>
</dbReference>
<evidence type="ECO:0000256" key="7">
    <source>
        <dbReference type="ARBA" id="ARBA00022989"/>
    </source>
</evidence>
<dbReference type="SUPFAM" id="SSF47384">
    <property type="entry name" value="Homodimeric domain of signal transducing histidine kinase"/>
    <property type="match status" value="1"/>
</dbReference>
<dbReference type="InterPro" id="IPR003661">
    <property type="entry name" value="HisK_dim/P_dom"/>
</dbReference>
<dbReference type="EMBL" id="FPJE01000013">
    <property type="protein sequence ID" value="SFW59258.1"/>
    <property type="molecule type" value="Genomic_DNA"/>
</dbReference>
<feature type="transmembrane region" description="Helical" evidence="8">
    <location>
        <begin position="130"/>
        <end position="152"/>
    </location>
</feature>
<dbReference type="InterPro" id="IPR050428">
    <property type="entry name" value="TCS_sensor_his_kinase"/>
</dbReference>
<dbReference type="PANTHER" id="PTHR45436">
    <property type="entry name" value="SENSOR HISTIDINE KINASE YKOH"/>
    <property type="match status" value="1"/>
</dbReference>
<comment type="catalytic activity">
    <reaction evidence="1">
        <text>ATP + protein L-histidine = ADP + protein N-phospho-L-histidine.</text>
        <dbReference type="EC" id="2.7.13.3"/>
    </reaction>
</comment>
<dbReference type="Gene3D" id="3.30.565.10">
    <property type="entry name" value="Histidine kinase-like ATPase, C-terminal domain"/>
    <property type="match status" value="1"/>
</dbReference>
<dbReference type="CDD" id="cd00082">
    <property type="entry name" value="HisKA"/>
    <property type="match status" value="1"/>
</dbReference>
<dbReference type="InterPro" id="IPR003594">
    <property type="entry name" value="HATPase_dom"/>
</dbReference>
<protein>
    <recommendedName>
        <fullName evidence="2">histidine kinase</fullName>
        <ecNumber evidence="2">2.7.13.3</ecNumber>
    </recommendedName>
</protein>
<dbReference type="InterPro" id="IPR036890">
    <property type="entry name" value="HATPase_C_sf"/>
</dbReference>
<keyword evidence="4" id="KW-0808">Transferase</keyword>
<sequence>MDKARKKTGLLQKTSRIFVMLSFLLMCCSTVVLYFYVRHILQQEIEEELYAITDRIETSLQQGEAPYSMPPVIEVVEAAATGQKILRDTLLYDDTQGKMELFRELVSFRTAGNRTYRITVRDYVLESQKILAAIIFSYVLIIALVFILLFYLNRAGNAYLWRPFFETLEKIGNFSLIDKEPLKLQDPDIREFSQLNKQVKTLTEKVRDDYRNLKQFTEDVSHELQTPLSIIQMKVDNIINSAPLSDEQYKQLTSIQKDIKRVTQMNKGLTLLTKIENNQFNLVREIDLSEMIRDKIADFEGLSNDKIELVCRDTLVVKMDYHLAEILCNNLISNAIKHCSDTGNIRVETTFLTLTVINPGDRAIVHADQVFERFYRENNSVRSTGLGLAIVKKICDLYQFDIAYAFVKNMHVFTVTVPGDPVLLSVKTPKAKL</sequence>
<evidence type="ECO:0000256" key="4">
    <source>
        <dbReference type="ARBA" id="ARBA00022679"/>
    </source>
</evidence>
<dbReference type="Proteomes" id="UP000182248">
    <property type="component" value="Unassembled WGS sequence"/>
</dbReference>
<evidence type="ECO:0000259" key="9">
    <source>
        <dbReference type="PROSITE" id="PS50109"/>
    </source>
</evidence>
<evidence type="ECO:0000256" key="1">
    <source>
        <dbReference type="ARBA" id="ARBA00000085"/>
    </source>
</evidence>
<evidence type="ECO:0000313" key="11">
    <source>
        <dbReference type="Proteomes" id="UP000182248"/>
    </source>
</evidence>
<dbReference type="RefSeq" id="WP_217652394.1">
    <property type="nucleotide sequence ID" value="NZ_FPJE01000013.1"/>
</dbReference>
<dbReference type="SMART" id="SM00388">
    <property type="entry name" value="HisKA"/>
    <property type="match status" value="1"/>
</dbReference>
<dbReference type="STRING" id="1150368.SAMN02927921_02565"/>
<keyword evidence="11" id="KW-1185">Reference proteome</keyword>
<dbReference type="GO" id="GO:0005886">
    <property type="term" value="C:plasma membrane"/>
    <property type="evidence" value="ECO:0007669"/>
    <property type="project" value="TreeGrafter"/>
</dbReference>
<dbReference type="PROSITE" id="PS50109">
    <property type="entry name" value="HIS_KIN"/>
    <property type="match status" value="1"/>
</dbReference>
<keyword evidence="3" id="KW-0597">Phosphoprotein</keyword>
<dbReference type="InterPro" id="IPR036097">
    <property type="entry name" value="HisK_dim/P_sf"/>
</dbReference>
<dbReference type="SMART" id="SM00387">
    <property type="entry name" value="HATPase_c"/>
    <property type="match status" value="1"/>
</dbReference>
<dbReference type="InterPro" id="IPR005467">
    <property type="entry name" value="His_kinase_dom"/>
</dbReference>
<gene>
    <name evidence="10" type="ORF">SAMN02927921_02565</name>
</gene>
<dbReference type="AlphaFoldDB" id="A0A1K1QH57"/>
<reference evidence="10 11" key="1">
    <citation type="submission" date="2016-11" db="EMBL/GenBank/DDBJ databases">
        <authorList>
            <person name="Jaros S."/>
            <person name="Januszkiewicz K."/>
            <person name="Wedrychowicz H."/>
        </authorList>
    </citation>
    <scope>NUCLEOTIDE SEQUENCE [LARGE SCALE GENOMIC DNA]</scope>
    <source>
        <strain evidence="10 11">CGMCC 1.12145</strain>
    </source>
</reference>
<evidence type="ECO:0000313" key="10">
    <source>
        <dbReference type="EMBL" id="SFW59258.1"/>
    </source>
</evidence>
<keyword evidence="5 8" id="KW-0812">Transmembrane</keyword>
<dbReference type="PANTHER" id="PTHR45436:SF5">
    <property type="entry name" value="SENSOR HISTIDINE KINASE TRCS"/>
    <property type="match status" value="1"/>
</dbReference>
<keyword evidence="6" id="KW-0418">Kinase</keyword>
<keyword evidence="8" id="KW-0472">Membrane</keyword>
<evidence type="ECO:0000256" key="6">
    <source>
        <dbReference type="ARBA" id="ARBA00022777"/>
    </source>
</evidence>
<keyword evidence="7 8" id="KW-1133">Transmembrane helix</keyword>